<proteinExistence type="predicted"/>
<evidence type="ECO:0000313" key="3">
    <source>
        <dbReference type="Proteomes" id="UP000245980"/>
    </source>
</evidence>
<dbReference type="EMBL" id="QGHT01000017">
    <property type="protein sequence ID" value="PWT41889.1"/>
    <property type="molecule type" value="Genomic_DNA"/>
</dbReference>
<keyword evidence="1" id="KW-1133">Transmembrane helix</keyword>
<organism evidence="2 3">
    <name type="scientific">Limosilactobacillus reuteri</name>
    <name type="common">Lactobacillus reuteri</name>
    <dbReference type="NCBI Taxonomy" id="1598"/>
    <lineage>
        <taxon>Bacteria</taxon>
        <taxon>Bacillati</taxon>
        <taxon>Bacillota</taxon>
        <taxon>Bacilli</taxon>
        <taxon>Lactobacillales</taxon>
        <taxon>Lactobacillaceae</taxon>
        <taxon>Limosilactobacillus</taxon>
    </lineage>
</organism>
<keyword evidence="1" id="KW-0472">Membrane</keyword>
<comment type="caution">
    <text evidence="2">The sequence shown here is derived from an EMBL/GenBank/DDBJ whole genome shotgun (WGS) entry which is preliminary data.</text>
</comment>
<gene>
    <name evidence="2" type="ORF">DKZ22_05335</name>
</gene>
<dbReference type="RefSeq" id="WP_109915840.1">
    <property type="nucleotide sequence ID" value="NZ_QGHQ01000013.1"/>
</dbReference>
<name>A0A855XQL8_LIMRT</name>
<reference evidence="2 3" key="1">
    <citation type="journal article" date="2018" name="Front. Microbiol.">
        <title>Comparative Genomics of the Herbivore Gut Symbiont Lactobacillus reuteri Reveals Genetic Diversity and Lifestyle Adaptation.</title>
        <authorList>
            <person name="Zhao J."/>
        </authorList>
    </citation>
    <scope>NUCLEOTIDE SEQUENCE [LARGE SCALE GENOMIC DNA]</scope>
    <source>
        <strain evidence="2 3">LR10</strain>
    </source>
</reference>
<sequence length="199" mass="22718">MILLASNSMSSSIYSGLIAAVISGVVGIIGYVLTTNVQTKNGKETIKMQKEIAEMQKNQKLFYESQLEWANSTRKLIAKFISDSFRLNIVVKNIKSIHERVLKLDFDKSDVEDITKKTSDNMHRAGELLSALNEEATMIRLYLFHKDDDHEKEVLNMIDKLENDMNGQLGIDSKLLNEFVDVARDYFNYQMKDLKTKSA</sequence>
<feature type="transmembrane region" description="Helical" evidence="1">
    <location>
        <begin position="12"/>
        <end position="33"/>
    </location>
</feature>
<dbReference type="AlphaFoldDB" id="A0A855XQL8"/>
<evidence type="ECO:0000256" key="1">
    <source>
        <dbReference type="SAM" id="Phobius"/>
    </source>
</evidence>
<accession>A0A855XQL8</accession>
<evidence type="ECO:0000313" key="2">
    <source>
        <dbReference type="EMBL" id="PWT41889.1"/>
    </source>
</evidence>
<keyword evidence="1" id="KW-0812">Transmembrane</keyword>
<dbReference type="Proteomes" id="UP000245980">
    <property type="component" value="Unassembled WGS sequence"/>
</dbReference>
<protein>
    <submittedName>
        <fullName evidence="2">Uncharacterized protein</fullName>
    </submittedName>
</protein>